<feature type="domain" description="PPC" evidence="1">
    <location>
        <begin position="3"/>
        <end position="139"/>
    </location>
</feature>
<keyword evidence="3" id="KW-1185">Reference proteome</keyword>
<evidence type="ECO:0000259" key="1">
    <source>
        <dbReference type="PROSITE" id="PS51742"/>
    </source>
</evidence>
<dbReference type="InterPro" id="IPR025707">
    <property type="entry name" value="DNA_bp_PD1"/>
</dbReference>
<dbReference type="InterPro" id="IPR005175">
    <property type="entry name" value="PPC_dom"/>
</dbReference>
<reference evidence="2 3" key="1">
    <citation type="submission" date="2024-10" db="EMBL/GenBank/DDBJ databases">
        <title>The Natural Products Discovery Center: Release of the First 8490 Sequenced Strains for Exploring Actinobacteria Biosynthetic Diversity.</title>
        <authorList>
            <person name="Kalkreuter E."/>
            <person name="Kautsar S.A."/>
            <person name="Yang D."/>
            <person name="Bader C.D."/>
            <person name="Teijaro C.N."/>
            <person name="Fluegel L."/>
            <person name="Davis C.M."/>
            <person name="Simpson J.R."/>
            <person name="Lauterbach L."/>
            <person name="Steele A.D."/>
            <person name="Gui C."/>
            <person name="Meng S."/>
            <person name="Li G."/>
            <person name="Viehrig K."/>
            <person name="Ye F."/>
            <person name="Su P."/>
            <person name="Kiefer A.F."/>
            <person name="Nichols A."/>
            <person name="Cepeda A.J."/>
            <person name="Yan W."/>
            <person name="Fan B."/>
            <person name="Jiang Y."/>
            <person name="Adhikari A."/>
            <person name="Zheng C.-J."/>
            <person name="Schuster L."/>
            <person name="Cowan T.M."/>
            <person name="Smanski M.J."/>
            <person name="Chevrette M.G."/>
            <person name="De Carvalho L.P.S."/>
            <person name="Shen B."/>
        </authorList>
    </citation>
    <scope>NUCLEOTIDE SEQUENCE [LARGE SCALE GENOMIC DNA]</scope>
    <source>
        <strain evidence="2 3">NPDC021253</strain>
    </source>
</reference>
<accession>A0ABW7SN39</accession>
<keyword evidence="2" id="KW-0238">DNA-binding</keyword>
<name>A0ABW7SN39_9ACTN</name>
<dbReference type="PROSITE" id="PS51742">
    <property type="entry name" value="PPC"/>
    <property type="match status" value="1"/>
</dbReference>
<dbReference type="Proteomes" id="UP001611075">
    <property type="component" value="Unassembled WGS sequence"/>
</dbReference>
<dbReference type="CDD" id="cd11378">
    <property type="entry name" value="DUF296"/>
    <property type="match status" value="1"/>
</dbReference>
<dbReference type="PIRSF" id="PIRSF016702">
    <property type="entry name" value="DNA_bp_PD1"/>
    <property type="match status" value="1"/>
</dbReference>
<dbReference type="PANTHER" id="PTHR34988">
    <property type="entry name" value="PROTEIN, PUTATIVE-RELATED"/>
    <property type="match status" value="1"/>
</dbReference>
<dbReference type="Gene3D" id="3.30.1330.80">
    <property type="entry name" value="Hypothetical protein, similar to alpha- acetolactate decarboxylase, domain 2"/>
    <property type="match status" value="1"/>
</dbReference>
<comment type="caution">
    <text evidence="2">The sequence shown here is derived from an EMBL/GenBank/DDBJ whole genome shotgun (WGS) entry which is preliminary data.</text>
</comment>
<organism evidence="2 3">
    <name type="scientific">Micromonospora rubida</name>
    <dbReference type="NCBI Taxonomy" id="2697657"/>
    <lineage>
        <taxon>Bacteria</taxon>
        <taxon>Bacillati</taxon>
        <taxon>Actinomycetota</taxon>
        <taxon>Actinomycetes</taxon>
        <taxon>Micromonosporales</taxon>
        <taxon>Micromonosporaceae</taxon>
        <taxon>Micromonospora</taxon>
    </lineage>
</organism>
<protein>
    <submittedName>
        <fullName evidence="2">PPC domain-containing DNA-binding protein</fullName>
    </submittedName>
</protein>
<dbReference type="EMBL" id="JBIRPU010000007">
    <property type="protein sequence ID" value="MFI0793642.1"/>
    <property type="molecule type" value="Genomic_DNA"/>
</dbReference>
<evidence type="ECO:0000313" key="2">
    <source>
        <dbReference type="EMBL" id="MFI0793642.1"/>
    </source>
</evidence>
<evidence type="ECO:0000313" key="3">
    <source>
        <dbReference type="Proteomes" id="UP001611075"/>
    </source>
</evidence>
<proteinExistence type="predicted"/>
<dbReference type="RefSeq" id="WP_396679251.1">
    <property type="nucleotide sequence ID" value="NZ_JBIRPU010000007.1"/>
</dbReference>
<dbReference type="Pfam" id="PF03479">
    <property type="entry name" value="PCC"/>
    <property type="match status" value="1"/>
</dbReference>
<dbReference type="GO" id="GO:0003677">
    <property type="term" value="F:DNA binding"/>
    <property type="evidence" value="ECO:0007669"/>
    <property type="project" value="UniProtKB-KW"/>
</dbReference>
<sequence>MRHQTGRVLVVICDKGEEAVATVGAALREQGIRAARVTAVGGFADAEVGWFDRETCDYRSIPVTEQVEVLSLLGDVAERDGEPVLHVHAVLGRSDGGTVGGHLLRGRVWPTLEVIISEVAPELAKRVDPETGLALISGTAHHPSR</sequence>
<dbReference type="PANTHER" id="PTHR34988:SF1">
    <property type="entry name" value="DNA-BINDING PROTEIN"/>
    <property type="match status" value="1"/>
</dbReference>
<dbReference type="SUPFAM" id="SSF117856">
    <property type="entry name" value="AF0104/ALDC/Ptd012-like"/>
    <property type="match status" value="1"/>
</dbReference>
<gene>
    <name evidence="2" type="ORF">ACH4OY_13265</name>
</gene>